<name>A0A328UCY3_9FIRM</name>
<feature type="transmembrane region" description="Helical" evidence="1">
    <location>
        <begin position="40"/>
        <end position="58"/>
    </location>
</feature>
<evidence type="ECO:0000256" key="1">
    <source>
        <dbReference type="SAM" id="Phobius"/>
    </source>
</evidence>
<feature type="transmembrane region" description="Helical" evidence="1">
    <location>
        <begin position="65"/>
        <end position="84"/>
    </location>
</feature>
<dbReference type="GO" id="GO:0005886">
    <property type="term" value="C:plasma membrane"/>
    <property type="evidence" value="ECO:0007669"/>
    <property type="project" value="InterPro"/>
</dbReference>
<sequence>MATQAAKAAQKRSNVLRITESAIMIAFATVLSEVKVMDMPMGGSITAFSMLPVAIIAYRYGMKWGFFTGFVSGLFQMLLGMKNLQYGTSFWAVACIILFDYLVAFGVLGFGGLFRGKIKNQGLALAAGSVVACVLRFCCHFITGLFIWGVWAPEGMPAWLYSVVYNGSYMLPETIITVAGALLISLFLDFSSPSITRRRAKTEEALPRNNAALAAKLVGVVTVIGGILYSVSSVIYTFSASVQSGTEMELSSAAVTGTVVVCAVAGVVLYALGEMVQLLSDIRENQLKNKKNNTQD</sequence>
<keyword evidence="1" id="KW-0812">Transmembrane</keyword>
<dbReference type="GO" id="GO:0015234">
    <property type="term" value="F:thiamine transmembrane transporter activity"/>
    <property type="evidence" value="ECO:0007669"/>
    <property type="project" value="InterPro"/>
</dbReference>
<accession>A0A328UCY3</accession>
<feature type="transmembrane region" description="Helical" evidence="1">
    <location>
        <begin position="15"/>
        <end position="34"/>
    </location>
</feature>
<dbReference type="RefSeq" id="WP_112332107.1">
    <property type="nucleotide sequence ID" value="NZ_QLYR01000002.1"/>
</dbReference>
<evidence type="ECO:0000313" key="2">
    <source>
        <dbReference type="EMBL" id="RAQ29677.1"/>
    </source>
</evidence>
<protein>
    <submittedName>
        <fullName evidence="2">Energy-coupled thiamine transporter ThiT</fullName>
    </submittedName>
</protein>
<feature type="transmembrane region" description="Helical" evidence="1">
    <location>
        <begin position="123"/>
        <end position="149"/>
    </location>
</feature>
<gene>
    <name evidence="2" type="primary">thiT</name>
    <name evidence="2" type="ORF">DPQ25_05085</name>
</gene>
<dbReference type="Proteomes" id="UP000249377">
    <property type="component" value="Unassembled WGS sequence"/>
</dbReference>
<feature type="transmembrane region" description="Helical" evidence="1">
    <location>
        <begin position="90"/>
        <end position="111"/>
    </location>
</feature>
<keyword evidence="1" id="KW-0472">Membrane</keyword>
<dbReference type="InterPro" id="IPR012651">
    <property type="entry name" value="Thia_Transptr_ThiT"/>
</dbReference>
<dbReference type="NCBIfam" id="TIGR02357">
    <property type="entry name" value="ECF_ThiT_YuaJ"/>
    <property type="match status" value="1"/>
</dbReference>
<feature type="transmembrane region" description="Helical" evidence="1">
    <location>
        <begin position="250"/>
        <end position="273"/>
    </location>
</feature>
<reference evidence="2 3" key="1">
    <citation type="submission" date="2018-06" db="EMBL/GenBank/DDBJ databases">
        <title>Noncontiguous genome sequence of Ruminococcaceae bacterium ASD2818.</title>
        <authorList>
            <person name="Chaplin A.V."/>
            <person name="Sokolova S.R."/>
            <person name="Kochetkova T.O."/>
            <person name="Goltsov A.Y."/>
            <person name="Trofimov D.Y."/>
            <person name="Efimov B.A."/>
        </authorList>
    </citation>
    <scope>NUCLEOTIDE SEQUENCE [LARGE SCALE GENOMIC DNA]</scope>
    <source>
        <strain evidence="2 3">ASD2818</strain>
    </source>
</reference>
<comment type="caution">
    <text evidence="2">The sequence shown here is derived from an EMBL/GenBank/DDBJ whole genome shotgun (WGS) entry which is preliminary data.</text>
</comment>
<proteinExistence type="predicted"/>
<dbReference type="Gene3D" id="1.10.1760.20">
    <property type="match status" value="1"/>
</dbReference>
<dbReference type="AlphaFoldDB" id="A0A328UCY3"/>
<keyword evidence="1" id="KW-1133">Transmembrane helix</keyword>
<dbReference type="EMBL" id="QLYR01000002">
    <property type="protein sequence ID" value="RAQ29677.1"/>
    <property type="molecule type" value="Genomic_DNA"/>
</dbReference>
<organism evidence="2 3">
    <name type="scientific">Hydrogeniiclostridium mannosilyticum</name>
    <dbReference type="NCBI Taxonomy" id="2764322"/>
    <lineage>
        <taxon>Bacteria</taxon>
        <taxon>Bacillati</taxon>
        <taxon>Bacillota</taxon>
        <taxon>Clostridia</taxon>
        <taxon>Eubacteriales</taxon>
        <taxon>Acutalibacteraceae</taxon>
        <taxon>Hydrogeniiclostridium</taxon>
    </lineage>
</organism>
<dbReference type="Pfam" id="PF09515">
    <property type="entry name" value="Thia_YuaJ"/>
    <property type="match status" value="1"/>
</dbReference>
<evidence type="ECO:0000313" key="3">
    <source>
        <dbReference type="Proteomes" id="UP000249377"/>
    </source>
</evidence>
<feature type="transmembrane region" description="Helical" evidence="1">
    <location>
        <begin position="169"/>
        <end position="190"/>
    </location>
</feature>
<keyword evidence="3" id="KW-1185">Reference proteome</keyword>
<feature type="transmembrane region" description="Helical" evidence="1">
    <location>
        <begin position="211"/>
        <end position="238"/>
    </location>
</feature>